<feature type="region of interest" description="Disordered" evidence="1">
    <location>
        <begin position="35"/>
        <end position="60"/>
    </location>
</feature>
<evidence type="ECO:0000256" key="1">
    <source>
        <dbReference type="SAM" id="MobiDB-lite"/>
    </source>
</evidence>
<sequence>MSSSSGAGGSGAGGGGPCGACGEFARRNCPICKRTSRARAHRRSPPPPPTGIPIPDSSRWPTFPPPYLPSTLDLSGIVRPYGATSWALQQQLSSDRLNYDSSSSKLPRVRAAAARRPASARRGTSRPNGLRPAVLLILQRLFLSEPIEGL</sequence>
<feature type="compositionally biased region" description="Low complexity" evidence="1">
    <location>
        <begin position="98"/>
        <end position="122"/>
    </location>
</feature>
<name>A0A5P1F0H5_ASPOF</name>
<feature type="compositionally biased region" description="Basic residues" evidence="1">
    <location>
        <begin position="35"/>
        <end position="44"/>
    </location>
</feature>
<gene>
    <name evidence="2" type="ORF">A4U43_C04F11260</name>
</gene>
<dbReference type="Proteomes" id="UP000243459">
    <property type="component" value="Chromosome 4"/>
</dbReference>
<dbReference type="EMBL" id="CM007384">
    <property type="protein sequence ID" value="ONK71682.1"/>
    <property type="molecule type" value="Genomic_DNA"/>
</dbReference>
<feature type="region of interest" description="Disordered" evidence="1">
    <location>
        <begin position="98"/>
        <end position="126"/>
    </location>
</feature>
<reference evidence="3" key="1">
    <citation type="journal article" date="2017" name="Nat. Commun.">
        <title>The asparagus genome sheds light on the origin and evolution of a young Y chromosome.</title>
        <authorList>
            <person name="Harkess A."/>
            <person name="Zhou J."/>
            <person name="Xu C."/>
            <person name="Bowers J.E."/>
            <person name="Van der Hulst R."/>
            <person name="Ayyampalayam S."/>
            <person name="Mercati F."/>
            <person name="Riccardi P."/>
            <person name="McKain M.R."/>
            <person name="Kakrana A."/>
            <person name="Tang H."/>
            <person name="Ray J."/>
            <person name="Groenendijk J."/>
            <person name="Arikit S."/>
            <person name="Mathioni S.M."/>
            <person name="Nakano M."/>
            <person name="Shan H."/>
            <person name="Telgmann-Rauber A."/>
            <person name="Kanno A."/>
            <person name="Yue Z."/>
            <person name="Chen H."/>
            <person name="Li W."/>
            <person name="Chen Y."/>
            <person name="Xu X."/>
            <person name="Zhang Y."/>
            <person name="Luo S."/>
            <person name="Chen H."/>
            <person name="Gao J."/>
            <person name="Mao Z."/>
            <person name="Pires J.C."/>
            <person name="Luo M."/>
            <person name="Kudrna D."/>
            <person name="Wing R.A."/>
            <person name="Meyers B.C."/>
            <person name="Yi K."/>
            <person name="Kong H."/>
            <person name="Lavrijsen P."/>
            <person name="Sunseri F."/>
            <person name="Falavigna A."/>
            <person name="Ye Y."/>
            <person name="Leebens-Mack J.H."/>
            <person name="Chen G."/>
        </authorList>
    </citation>
    <scope>NUCLEOTIDE SEQUENCE [LARGE SCALE GENOMIC DNA]</scope>
    <source>
        <strain evidence="3">cv. DH0086</strain>
    </source>
</reference>
<evidence type="ECO:0000313" key="3">
    <source>
        <dbReference type="Proteomes" id="UP000243459"/>
    </source>
</evidence>
<protein>
    <submittedName>
        <fullName evidence="2">Uncharacterized protein</fullName>
    </submittedName>
</protein>
<evidence type="ECO:0000313" key="2">
    <source>
        <dbReference type="EMBL" id="ONK71682.1"/>
    </source>
</evidence>
<proteinExistence type="predicted"/>
<organism evidence="2 3">
    <name type="scientific">Asparagus officinalis</name>
    <name type="common">Garden asparagus</name>
    <dbReference type="NCBI Taxonomy" id="4686"/>
    <lineage>
        <taxon>Eukaryota</taxon>
        <taxon>Viridiplantae</taxon>
        <taxon>Streptophyta</taxon>
        <taxon>Embryophyta</taxon>
        <taxon>Tracheophyta</taxon>
        <taxon>Spermatophyta</taxon>
        <taxon>Magnoliopsida</taxon>
        <taxon>Liliopsida</taxon>
        <taxon>Asparagales</taxon>
        <taxon>Asparagaceae</taxon>
        <taxon>Asparagoideae</taxon>
        <taxon>Asparagus</taxon>
    </lineage>
</organism>
<dbReference type="Gramene" id="ONK71682">
    <property type="protein sequence ID" value="ONK71682"/>
    <property type="gene ID" value="A4U43_C04F11260"/>
</dbReference>
<keyword evidence="3" id="KW-1185">Reference proteome</keyword>
<accession>A0A5P1F0H5</accession>
<dbReference type="AlphaFoldDB" id="A0A5P1F0H5"/>